<dbReference type="InterPro" id="IPR013587">
    <property type="entry name" value="Nitrate/nitrite_sensing"/>
</dbReference>
<gene>
    <name evidence="2" type="ORF">CCO03_10415</name>
</gene>
<proteinExistence type="predicted"/>
<keyword evidence="3" id="KW-1185">Reference proteome</keyword>
<dbReference type="Proteomes" id="UP000196138">
    <property type="component" value="Chromosome"/>
</dbReference>
<feature type="domain" description="ANTAR" evidence="1">
    <location>
        <begin position="368"/>
        <end position="429"/>
    </location>
</feature>
<accession>A0A1Y0EN13</accession>
<dbReference type="PROSITE" id="PS50921">
    <property type="entry name" value="ANTAR"/>
    <property type="match status" value="1"/>
</dbReference>
<name>A0A1Y0EN13_9BURK</name>
<reference evidence="2 3" key="1">
    <citation type="submission" date="2017-05" db="EMBL/GenBank/DDBJ databases">
        <authorList>
            <person name="Song R."/>
            <person name="Chenine A.L."/>
            <person name="Ruprecht R.M."/>
        </authorList>
    </citation>
    <scope>NUCLEOTIDE SEQUENCE [LARGE SCALE GENOMIC DNA]</scope>
    <source>
        <strain evidence="2 3">DSM 26136</strain>
    </source>
</reference>
<dbReference type="InterPro" id="IPR036388">
    <property type="entry name" value="WH-like_DNA-bd_sf"/>
</dbReference>
<dbReference type="OrthoDB" id="9782798at2"/>
<dbReference type="Gene3D" id="1.10.10.10">
    <property type="entry name" value="Winged helix-like DNA-binding domain superfamily/Winged helix DNA-binding domain"/>
    <property type="match status" value="1"/>
</dbReference>
<dbReference type="InterPro" id="IPR011006">
    <property type="entry name" value="CheY-like_superfamily"/>
</dbReference>
<dbReference type="InterPro" id="IPR005561">
    <property type="entry name" value="ANTAR"/>
</dbReference>
<evidence type="ECO:0000313" key="2">
    <source>
        <dbReference type="EMBL" id="ARU05045.1"/>
    </source>
</evidence>
<dbReference type="SMART" id="SM01012">
    <property type="entry name" value="ANTAR"/>
    <property type="match status" value="1"/>
</dbReference>
<dbReference type="Pfam" id="PF08376">
    <property type="entry name" value="NIT"/>
    <property type="match status" value="1"/>
</dbReference>
<evidence type="ECO:0000313" key="3">
    <source>
        <dbReference type="Proteomes" id="UP000196138"/>
    </source>
</evidence>
<sequence length="435" mass="47423">MRTSAVPVSRAPAQAPVHDSALTLRFMLAAHRRELQGMGELAQTCELVITVGRLVHALQKERGQAMLHLTLVAVRPADVRSTWAAQVDVAEAAEQALRQQLDDGLAAEAWPLTKPRCLHAVAHALHGLDGLPALRAQLRQARLTADQALDGYGRCIGSLLGVSIEALEGAADPVITHLLVALLNFMQAKELCGQERAHGVRGFAAGAFDDAHRRLMAGLVQAQERSIELFCQHAPAALLARWQALRADELALQRLRALSQGTQPQAPAFAPIWFDVCTARIDAMHELERELALHLAACCRERVTETTQALASLNQASRQYHELSIDRKTAVAYTLVGRPLDAAVNGDAMGDAMARSVLDVLLEQGVRLHEADQALAQARRAQVERRRIEQAKWRLVSQHGLSEAAAHEQLLRMAMNAGMTLLDVAERVLRDPGEA</sequence>
<dbReference type="AlphaFoldDB" id="A0A1Y0EN13"/>
<protein>
    <recommendedName>
        <fullName evidence="1">ANTAR domain-containing protein</fullName>
    </recommendedName>
</protein>
<organism evidence="2 3">
    <name type="scientific">Comamonas serinivorans</name>
    <dbReference type="NCBI Taxonomy" id="1082851"/>
    <lineage>
        <taxon>Bacteria</taxon>
        <taxon>Pseudomonadati</taxon>
        <taxon>Pseudomonadota</taxon>
        <taxon>Betaproteobacteria</taxon>
        <taxon>Burkholderiales</taxon>
        <taxon>Comamonadaceae</taxon>
        <taxon>Comamonas</taxon>
    </lineage>
</organism>
<dbReference type="KEGG" id="cser:CCO03_10415"/>
<dbReference type="Pfam" id="PF03861">
    <property type="entry name" value="ANTAR"/>
    <property type="match status" value="1"/>
</dbReference>
<dbReference type="GO" id="GO:0003723">
    <property type="term" value="F:RNA binding"/>
    <property type="evidence" value="ECO:0007669"/>
    <property type="project" value="InterPro"/>
</dbReference>
<dbReference type="EMBL" id="CP021455">
    <property type="protein sequence ID" value="ARU05045.1"/>
    <property type="molecule type" value="Genomic_DNA"/>
</dbReference>
<evidence type="ECO:0000259" key="1">
    <source>
        <dbReference type="PROSITE" id="PS50921"/>
    </source>
</evidence>
<dbReference type="SUPFAM" id="SSF52172">
    <property type="entry name" value="CheY-like"/>
    <property type="match status" value="1"/>
</dbReference>